<protein>
    <recommendedName>
        <fullName evidence="3">RING-type domain-containing protein</fullName>
    </recommendedName>
</protein>
<evidence type="ECO:0008006" key="3">
    <source>
        <dbReference type="Google" id="ProtNLM"/>
    </source>
</evidence>
<gene>
    <name evidence="1" type="ORF">PFISCL1PPCAC_14572</name>
</gene>
<reference evidence="1" key="1">
    <citation type="submission" date="2023-10" db="EMBL/GenBank/DDBJ databases">
        <title>Genome assembly of Pristionchus species.</title>
        <authorList>
            <person name="Yoshida K."/>
            <person name="Sommer R.J."/>
        </authorList>
    </citation>
    <scope>NUCLEOTIDE SEQUENCE</scope>
    <source>
        <strain evidence="1">RS5133</strain>
    </source>
</reference>
<proteinExistence type="predicted"/>
<dbReference type="AlphaFoldDB" id="A0AAV5VXR5"/>
<sequence>MEKLPLNEKLHHVYSLSPSQLADIVYEWHCADGKCKGPSQYNGGFGLKSDNDRYMIPYVLKCGHYICGFCKDDHINTGKSYDCGYNFTFNQSDCNGKMTVEELRNAPEAKHITGLISFFRPNGIICDYCTYKEDKKTRANSKTIVRYPLELMRAFFHKKEGTSEDVYDIGEEKIDGVPVAEIAQKKKDETRNDPIPSSVYRPMMCVWCSIKVNKRNFINFFNIYPTNLANAPADVNREVRVLAENGTPLSICQSSSRVAISAVGDVSLMGTLVKWEDAQRLQHHV</sequence>
<organism evidence="1 2">
    <name type="scientific">Pristionchus fissidentatus</name>
    <dbReference type="NCBI Taxonomy" id="1538716"/>
    <lineage>
        <taxon>Eukaryota</taxon>
        <taxon>Metazoa</taxon>
        <taxon>Ecdysozoa</taxon>
        <taxon>Nematoda</taxon>
        <taxon>Chromadorea</taxon>
        <taxon>Rhabditida</taxon>
        <taxon>Rhabditina</taxon>
        <taxon>Diplogasteromorpha</taxon>
        <taxon>Diplogasteroidea</taxon>
        <taxon>Neodiplogasteridae</taxon>
        <taxon>Pristionchus</taxon>
    </lineage>
</organism>
<dbReference type="EMBL" id="BTSY01000004">
    <property type="protein sequence ID" value="GMT23275.1"/>
    <property type="molecule type" value="Genomic_DNA"/>
</dbReference>
<keyword evidence="2" id="KW-1185">Reference proteome</keyword>
<accession>A0AAV5VXR5</accession>
<dbReference type="Proteomes" id="UP001432322">
    <property type="component" value="Unassembled WGS sequence"/>
</dbReference>
<evidence type="ECO:0000313" key="1">
    <source>
        <dbReference type="EMBL" id="GMT23275.1"/>
    </source>
</evidence>
<comment type="caution">
    <text evidence="1">The sequence shown here is derived from an EMBL/GenBank/DDBJ whole genome shotgun (WGS) entry which is preliminary data.</text>
</comment>
<evidence type="ECO:0000313" key="2">
    <source>
        <dbReference type="Proteomes" id="UP001432322"/>
    </source>
</evidence>
<name>A0AAV5VXR5_9BILA</name>